<keyword evidence="5" id="KW-0548">Nucleotidyltransferase</keyword>
<evidence type="ECO:0000256" key="7">
    <source>
        <dbReference type="SAM" id="MobiDB-lite"/>
    </source>
</evidence>
<evidence type="ECO:0000256" key="4">
    <source>
        <dbReference type="ARBA" id="ARBA00022679"/>
    </source>
</evidence>
<keyword evidence="4" id="KW-0808">Transferase</keyword>
<feature type="compositionally biased region" description="Acidic residues" evidence="7">
    <location>
        <begin position="100"/>
        <end position="111"/>
    </location>
</feature>
<evidence type="ECO:0000256" key="5">
    <source>
        <dbReference type="ARBA" id="ARBA00022695"/>
    </source>
</evidence>
<dbReference type="Gene3D" id="3.30.70.2850">
    <property type="match status" value="1"/>
</dbReference>
<dbReference type="Proteomes" id="UP000826234">
    <property type="component" value="Unassembled WGS sequence"/>
</dbReference>
<evidence type="ECO:0000256" key="8">
    <source>
        <dbReference type="SAM" id="Phobius"/>
    </source>
</evidence>
<evidence type="ECO:0000256" key="6">
    <source>
        <dbReference type="ARBA" id="ARBA00023163"/>
    </source>
</evidence>
<keyword evidence="8" id="KW-0812">Transmembrane</keyword>
<dbReference type="InterPro" id="IPR045867">
    <property type="entry name" value="DNA-dir_RpoC_beta_prime"/>
</dbReference>
<evidence type="ECO:0000313" key="10">
    <source>
        <dbReference type="Proteomes" id="UP000826234"/>
    </source>
</evidence>
<evidence type="ECO:0000256" key="2">
    <source>
        <dbReference type="ARBA" id="ARBA00012418"/>
    </source>
</evidence>
<keyword evidence="10" id="KW-1185">Reference proteome</keyword>
<accession>A0ABQ7TBE4</accession>
<feature type="compositionally biased region" description="Acidic residues" evidence="7">
    <location>
        <begin position="121"/>
        <end position="146"/>
    </location>
</feature>
<keyword evidence="8" id="KW-0472">Membrane</keyword>
<organism evidence="9 10">
    <name type="scientific">Phrynosoma platyrhinos</name>
    <name type="common">Desert horned lizard</name>
    <dbReference type="NCBI Taxonomy" id="52577"/>
    <lineage>
        <taxon>Eukaryota</taxon>
        <taxon>Metazoa</taxon>
        <taxon>Chordata</taxon>
        <taxon>Craniata</taxon>
        <taxon>Vertebrata</taxon>
        <taxon>Euteleostomi</taxon>
        <taxon>Lepidosauria</taxon>
        <taxon>Squamata</taxon>
        <taxon>Bifurcata</taxon>
        <taxon>Unidentata</taxon>
        <taxon>Episquamata</taxon>
        <taxon>Toxicofera</taxon>
        <taxon>Iguania</taxon>
        <taxon>Phrynosomatidae</taxon>
        <taxon>Phrynosomatinae</taxon>
        <taxon>Phrynosoma</taxon>
    </lineage>
</organism>
<feature type="transmembrane region" description="Helical" evidence="8">
    <location>
        <begin position="348"/>
        <end position="367"/>
    </location>
</feature>
<evidence type="ECO:0000256" key="3">
    <source>
        <dbReference type="ARBA" id="ARBA00022478"/>
    </source>
</evidence>
<feature type="compositionally biased region" description="Acidic residues" evidence="7">
    <location>
        <begin position="82"/>
        <end position="92"/>
    </location>
</feature>
<dbReference type="PANTHER" id="PTHR19376:SF11">
    <property type="entry name" value="DNA-DIRECTED RNA POLYMERASE I SUBUNIT RPA1"/>
    <property type="match status" value="1"/>
</dbReference>
<dbReference type="EC" id="2.7.7.6" evidence="2"/>
<keyword evidence="6" id="KW-0804">Transcription</keyword>
<comment type="similarity">
    <text evidence="1">Belongs to the RNA polymerase beta' chain family.</text>
</comment>
<keyword evidence="3" id="KW-0240">DNA-directed RNA polymerase</keyword>
<dbReference type="EMBL" id="JAIPUX010000521">
    <property type="protein sequence ID" value="KAH0627027.1"/>
    <property type="molecule type" value="Genomic_DNA"/>
</dbReference>
<dbReference type="PANTHER" id="PTHR19376">
    <property type="entry name" value="DNA-DIRECTED RNA POLYMERASE"/>
    <property type="match status" value="1"/>
</dbReference>
<reference evidence="9 10" key="1">
    <citation type="journal article" date="2022" name="Gigascience">
        <title>A chromosome-level genome assembly and annotation of the desert horned lizard, Phrynosoma platyrhinos, provides insight into chromosomal rearrangements among reptiles.</title>
        <authorList>
            <person name="Koochekian N."/>
            <person name="Ascanio A."/>
            <person name="Farleigh K."/>
            <person name="Card D.C."/>
            <person name="Schield D.R."/>
            <person name="Castoe T.A."/>
            <person name="Jezkova T."/>
        </authorList>
    </citation>
    <scope>NUCLEOTIDE SEQUENCE [LARGE SCALE GENOMIC DNA]</scope>
    <source>
        <strain evidence="9">NK-2021</strain>
    </source>
</reference>
<comment type="caution">
    <text evidence="9">The sequence shown here is derived from an EMBL/GenBank/DDBJ whole genome shotgun (WGS) entry which is preliminary data.</text>
</comment>
<evidence type="ECO:0000313" key="9">
    <source>
        <dbReference type="EMBL" id="KAH0627027.1"/>
    </source>
</evidence>
<sequence length="382" mass="44129">MQSKHRVYNIKFNFLPYECYQEEKYVKPGDILQFMESRFFKILLEVIKKKCSKLASYNTVSTRRAVQRDVEDGEENGASQENQEDNEAEAEEEGRVPDIPDGETGEEDVDASDAKRKANQEEEVDYESDDDNEAEDDDILEQEENEVNGRNSEAVESQDETYAPSSIRRAHNKKMDVNKLAQQRISAVLENHDAAESYTYDIDNELWCEISLKLPLMKEYFDFPSLLTSLANDIVIHETKGMTRCLLNESSNKNGEVEFTLQTEGINLPELFRYDDVCNYTFCVSHKVTERKIRIVVDPRHLSLVSDYMCFEGIYKPLNRFGIQSNSSPLQQMTFETSYKFLKEATMLGNYITLFLLHIISCLALLYNPYVEMCATHSRLSL</sequence>
<keyword evidence="8" id="KW-1133">Transmembrane helix</keyword>
<proteinExistence type="inferred from homology"/>
<evidence type="ECO:0000256" key="1">
    <source>
        <dbReference type="ARBA" id="ARBA00006460"/>
    </source>
</evidence>
<protein>
    <recommendedName>
        <fullName evidence="2">DNA-directed RNA polymerase</fullName>
        <ecNumber evidence="2">2.7.7.6</ecNumber>
    </recommendedName>
</protein>
<name>A0ABQ7TBE4_PHRPL</name>
<feature type="region of interest" description="Disordered" evidence="7">
    <location>
        <begin position="66"/>
        <end position="170"/>
    </location>
</feature>
<gene>
    <name evidence="9" type="ORF">JD844_002389</name>
</gene>
<dbReference type="SUPFAM" id="SSF64484">
    <property type="entry name" value="beta and beta-prime subunits of DNA dependent RNA-polymerase"/>
    <property type="match status" value="1"/>
</dbReference>